<gene>
    <name evidence="2" type="ORF">IAA98_11835</name>
</gene>
<comment type="caution">
    <text evidence="2">The sequence shown here is derived from an EMBL/GenBank/DDBJ whole genome shotgun (WGS) entry which is preliminary data.</text>
</comment>
<accession>A0A9D1GZ84</accession>
<reference evidence="2" key="2">
    <citation type="journal article" date="2021" name="PeerJ">
        <title>Extensive microbial diversity within the chicken gut microbiome revealed by metagenomics and culture.</title>
        <authorList>
            <person name="Gilroy R."/>
            <person name="Ravi A."/>
            <person name="Getino M."/>
            <person name="Pursley I."/>
            <person name="Horton D.L."/>
            <person name="Alikhan N.F."/>
            <person name="Baker D."/>
            <person name="Gharbi K."/>
            <person name="Hall N."/>
            <person name="Watson M."/>
            <person name="Adriaenssens E.M."/>
            <person name="Foster-Nyarko E."/>
            <person name="Jarju S."/>
            <person name="Secka A."/>
            <person name="Antonio M."/>
            <person name="Oren A."/>
            <person name="Chaudhuri R.R."/>
            <person name="La Ragione R."/>
            <person name="Hildebrand F."/>
            <person name="Pallen M.J."/>
        </authorList>
    </citation>
    <scope>NUCLEOTIDE SEQUENCE</scope>
    <source>
        <strain evidence="2">ChiGjej1B1-24693</strain>
    </source>
</reference>
<feature type="region of interest" description="Disordered" evidence="1">
    <location>
        <begin position="1"/>
        <end position="28"/>
    </location>
</feature>
<evidence type="ECO:0000256" key="1">
    <source>
        <dbReference type="SAM" id="MobiDB-lite"/>
    </source>
</evidence>
<dbReference type="Proteomes" id="UP000886842">
    <property type="component" value="Unassembled WGS sequence"/>
</dbReference>
<sequence length="63" mass="6668">MIGKAKEALSSEETRNDLINKAKDAATDERIDSAAGAVKEHTPDKVDGIVDSVASKAKDLNND</sequence>
<protein>
    <recommendedName>
        <fullName evidence="4">MT0933-like antitoxin protein</fullName>
    </recommendedName>
</protein>
<reference evidence="2" key="1">
    <citation type="submission" date="2020-10" db="EMBL/GenBank/DDBJ databases">
        <authorList>
            <person name="Gilroy R."/>
        </authorList>
    </citation>
    <scope>NUCLEOTIDE SEQUENCE</scope>
    <source>
        <strain evidence="2">ChiGjej1B1-24693</strain>
    </source>
</reference>
<evidence type="ECO:0000313" key="3">
    <source>
        <dbReference type="Proteomes" id="UP000886842"/>
    </source>
</evidence>
<name>A0A9D1GZ84_9ACTN</name>
<dbReference type="AlphaFoldDB" id="A0A9D1GZ84"/>
<evidence type="ECO:0008006" key="4">
    <source>
        <dbReference type="Google" id="ProtNLM"/>
    </source>
</evidence>
<evidence type="ECO:0000313" key="2">
    <source>
        <dbReference type="EMBL" id="HIT76266.1"/>
    </source>
</evidence>
<proteinExistence type="predicted"/>
<organism evidence="2 3">
    <name type="scientific">Candidatus Avipropionibacterium avicola</name>
    <dbReference type="NCBI Taxonomy" id="2840701"/>
    <lineage>
        <taxon>Bacteria</taxon>
        <taxon>Bacillati</taxon>
        <taxon>Actinomycetota</taxon>
        <taxon>Actinomycetes</taxon>
        <taxon>Propionibacteriales</taxon>
        <taxon>Propionibacteriaceae</taxon>
        <taxon>Propionibacteriaceae incertae sedis</taxon>
        <taxon>Candidatus Avipropionibacterium</taxon>
    </lineage>
</organism>
<dbReference type="EMBL" id="DVLP01000347">
    <property type="protein sequence ID" value="HIT76266.1"/>
    <property type="molecule type" value="Genomic_DNA"/>
</dbReference>